<evidence type="ECO:0000313" key="2">
    <source>
        <dbReference type="EMBL" id="CAG7558250.1"/>
    </source>
</evidence>
<feature type="compositionally biased region" description="Basic and acidic residues" evidence="1">
    <location>
        <begin position="705"/>
        <end position="727"/>
    </location>
</feature>
<reference evidence="2" key="1">
    <citation type="submission" date="2021-05" db="EMBL/GenBank/DDBJ databases">
        <authorList>
            <person name="Khan N."/>
        </authorList>
    </citation>
    <scope>NUCLEOTIDE SEQUENCE</scope>
</reference>
<organism evidence="2 3">
    <name type="scientific">Fusarium equiseti</name>
    <name type="common">Fusarium scirpi</name>
    <dbReference type="NCBI Taxonomy" id="61235"/>
    <lineage>
        <taxon>Eukaryota</taxon>
        <taxon>Fungi</taxon>
        <taxon>Dikarya</taxon>
        <taxon>Ascomycota</taxon>
        <taxon>Pezizomycotina</taxon>
        <taxon>Sordariomycetes</taxon>
        <taxon>Hypocreomycetidae</taxon>
        <taxon>Hypocreales</taxon>
        <taxon>Nectriaceae</taxon>
        <taxon>Fusarium</taxon>
        <taxon>Fusarium incarnatum-equiseti species complex</taxon>
    </lineage>
</organism>
<dbReference type="EMBL" id="CAJSTJ010000123">
    <property type="protein sequence ID" value="CAG7558250.1"/>
    <property type="molecule type" value="Genomic_DNA"/>
</dbReference>
<feature type="region of interest" description="Disordered" evidence="1">
    <location>
        <begin position="558"/>
        <end position="691"/>
    </location>
</feature>
<feature type="compositionally biased region" description="Acidic residues" evidence="1">
    <location>
        <begin position="600"/>
        <end position="629"/>
    </location>
</feature>
<dbReference type="Proteomes" id="UP000693738">
    <property type="component" value="Unassembled WGS sequence"/>
</dbReference>
<feature type="compositionally biased region" description="Polar residues" evidence="1">
    <location>
        <begin position="636"/>
        <end position="646"/>
    </location>
</feature>
<accession>A0A8J2IN83</accession>
<dbReference type="AlphaFoldDB" id="A0A8J2IN83"/>
<feature type="compositionally biased region" description="Basic and acidic residues" evidence="1">
    <location>
        <begin position="647"/>
        <end position="669"/>
    </location>
</feature>
<feature type="compositionally biased region" description="Low complexity" evidence="1">
    <location>
        <begin position="287"/>
        <end position="304"/>
    </location>
</feature>
<feature type="compositionally biased region" description="Polar residues" evidence="1">
    <location>
        <begin position="1005"/>
        <end position="1024"/>
    </location>
</feature>
<feature type="region of interest" description="Disordered" evidence="1">
    <location>
        <begin position="170"/>
        <end position="421"/>
    </location>
</feature>
<evidence type="ECO:0000256" key="1">
    <source>
        <dbReference type="SAM" id="MobiDB-lite"/>
    </source>
</evidence>
<feature type="compositionally biased region" description="Basic and acidic residues" evidence="1">
    <location>
        <begin position="852"/>
        <end position="863"/>
    </location>
</feature>
<feature type="compositionally biased region" description="Low complexity" evidence="1">
    <location>
        <begin position="315"/>
        <end position="328"/>
    </location>
</feature>
<feature type="compositionally biased region" description="Low complexity" evidence="1">
    <location>
        <begin position="788"/>
        <end position="798"/>
    </location>
</feature>
<feature type="compositionally biased region" description="Basic and acidic residues" evidence="1">
    <location>
        <begin position="229"/>
        <end position="239"/>
    </location>
</feature>
<protein>
    <submittedName>
        <fullName evidence="2">Uncharacterized protein</fullName>
    </submittedName>
</protein>
<proteinExistence type="predicted"/>
<feature type="compositionally biased region" description="Polar residues" evidence="1">
    <location>
        <begin position="937"/>
        <end position="965"/>
    </location>
</feature>
<feature type="compositionally biased region" description="Polar residues" evidence="1">
    <location>
        <begin position="828"/>
        <end position="846"/>
    </location>
</feature>
<name>A0A8J2IN83_FUSEQ</name>
<feature type="compositionally biased region" description="Basic and acidic residues" evidence="1">
    <location>
        <begin position="908"/>
        <end position="921"/>
    </location>
</feature>
<feature type="region of interest" description="Disordered" evidence="1">
    <location>
        <begin position="705"/>
        <end position="1063"/>
    </location>
</feature>
<feature type="compositionally biased region" description="Low complexity" evidence="1">
    <location>
        <begin position="864"/>
        <end position="877"/>
    </location>
</feature>
<sequence length="1177" mass="130859">MDQPTAEDIFNRFDAIQSVVLNYGEILRSKKAPSVVYEENRTKLRTRFADAMALFQAAQTELQHLSQEELMVQLGGQIRDLDNDFKDHCVTYNRNWEAALKEIMDELRSHLAPLLYLPTTGVEAGTQTEERENDSGAVEEIAAVNASNDPQPDGNQTEQRENDIDTVEQTATGNESNDPHPDQHETTMDESVEGNPHDNPVPEPSPLAEIEVEQGPTFDDAEDDMEVNVADHDTNHTAEDVTVNRGDTTNPEEDFDETMRDALAENDNESSSSDSSDSSDSDDEPIVSHSPSRQRVSSRSVGGSIEVLQTPVRQTRSSMARMSSPRATRPSKQKEPVRNKRRTSNASPPPTRSKRLRGGAETAKKTDESPRQARPTPGESCKPTGSRAGPSRNTTRELPQKRGNKSVESSMRAPRRRSQRYIVESGENGEFEGVLKPIPGKVYATYWEKIKSFLAVIALPMGDFSSIGFEGSIDSCDLTENPSYTKNRKGEYILARGYRDGEELEKERMFPILYFDGNPFPHQSAIGWCAGKDLREFKDEHQLVPYMKTVRQYLQSRGFTEDTQDSEAEPARTRSVVQEESEAEPARSESVAHEIQVAGSDDDYTEPSDPDTDPEDLDATDDAEEDIDMADGMTEEPSNTRQPNQQKRVDRGEEDRPVNEISEHERPAEPAEIPATTSPSHEPLTEASALDEPLVGEQVNFTHINEHVRDVPRTEQRETRPSIKEEEIVVILSDSEDEDDTIPASNAEHHSTGRRPLSHVFPFETPDRASYPPIGTFHHASMAASPGQSAPPSQARQEPSQRRPQRPRSQVHQLPNTPQPSHPGRSEPVTSAQAQRRISNHQQSPSARAVPSRRDTSRIRIDDILSPESSSEASSSAQHAQRERPPSTLQETAVQAVKESGGSRHRKACEECRRTKNRCDPSHWSSDPIPRSVTAIFASSQPAVPSGSGSAQHPLTPSTSPSVNPNHDHQLPRVTSSAATPNSSGNSADHKQASQSTLFEAWLQGDQTSQSPSPNSHLQRQPTSAVAPPQAGPSQAQNDQGRRNEDVYSRSNRDNDHPPPETFDEFIYQQRGHLPPGHICFQVTMPLVKPREFPRLTRSSKCPPGLTRYLRKLPQASGWQGHFVEDSFHLVDDKGITGHWCPFCEACGCHRNESYLERQNFVAHLVTHWKRAGGGQD</sequence>
<feature type="compositionally biased region" description="Basic and acidic residues" evidence="1">
    <location>
        <begin position="362"/>
        <end position="371"/>
    </location>
</feature>
<evidence type="ECO:0000313" key="3">
    <source>
        <dbReference type="Proteomes" id="UP000693738"/>
    </source>
</evidence>
<feature type="compositionally biased region" description="Polar residues" evidence="1">
    <location>
        <begin position="973"/>
        <end position="998"/>
    </location>
</feature>
<feature type="compositionally biased region" description="Basic and acidic residues" evidence="1">
    <location>
        <begin position="1040"/>
        <end position="1059"/>
    </location>
</feature>
<comment type="caution">
    <text evidence="2">The sequence shown here is derived from an EMBL/GenBank/DDBJ whole genome shotgun (WGS) entry which is preliminary data.</text>
</comment>
<feature type="compositionally biased region" description="Basic and acidic residues" evidence="1">
    <location>
        <begin position="177"/>
        <end position="187"/>
    </location>
</feature>
<gene>
    <name evidence="2" type="ORF">FEQUK3_LOCUS3918</name>
</gene>